<evidence type="ECO:0000313" key="3">
    <source>
        <dbReference type="RefSeq" id="XP_003741162.1"/>
    </source>
</evidence>
<dbReference type="KEGG" id="goe:100907167"/>
<feature type="compositionally biased region" description="Polar residues" evidence="1">
    <location>
        <begin position="923"/>
        <end position="939"/>
    </location>
</feature>
<feature type="region of interest" description="Disordered" evidence="1">
    <location>
        <begin position="554"/>
        <end position="580"/>
    </location>
</feature>
<evidence type="ECO:0000256" key="1">
    <source>
        <dbReference type="SAM" id="MobiDB-lite"/>
    </source>
</evidence>
<feature type="region of interest" description="Disordered" evidence="1">
    <location>
        <begin position="1017"/>
        <end position="1043"/>
    </location>
</feature>
<dbReference type="Proteomes" id="UP000694867">
    <property type="component" value="Unplaced"/>
</dbReference>
<accession>A0AAJ6VWT2</accession>
<name>A0AAJ6VWT2_9ACAR</name>
<feature type="compositionally biased region" description="Polar residues" evidence="1">
    <location>
        <begin position="848"/>
        <end position="866"/>
    </location>
</feature>
<feature type="region of interest" description="Disordered" evidence="1">
    <location>
        <begin position="848"/>
        <end position="951"/>
    </location>
</feature>
<sequence>MLRNCRDCFMVQDGVVSRDEEPAPPRRVTIRRRKKPTPAPESFTERVNQGDAGAEVSPDVAVTPRPLQNAAVVTDTSLYPTLQGPVTQPPGNFMFMRIGGYGFDNGDVPKGIEPPKEMLPELVPAGVRVRTPSGVVVSVRGRPGLYGIHPTPAPDINHGPRKPAPKPEIVYLTQTRPITTRAPTISPAAPQVNRAPPTTFVQDVRRPSQVQEGASPPRPIPPTLRAPQGFIQSPPARPLPRGRDSQFASRPIVNPANEPQAIRNPPQIFVEQAPPRFRPVSVVVDGPPIFQVPPSGQFGQRLRPLTPQGPVQVVAESPRFAPQAPRRPQLTDRAQIPIAVTPNDIRRPTATPNSYVIQGQQPVSFVASRPNAIPELTRIVEPHLVVQEGGPRAQSPEVSIGPSISFTPKVIAQATPATEPIDIKEPSPIRITGADGLRPGTIVEQPLITSGPEVTYSPQAPGPRPLSAPPSPQSVPQVVLVHQSPVREFVNLQPAKLYDTPIPQSPQIVYGQPEPPSNVQIQRLVPVQPETIQQNVVPVRQRVVLPPPSAIPQNVGRYRTESPENDRGIIVGPGAPDGPRAPIVRTRLSVAPTPQRVPTTGPDTVTVPSSVPAITREKLQPVAPLVQKTVSVPPANGASSQDAPPEKPSGFSFMRLGGFGFDNGVIPERFNVAPAKEMLPELVPAGVRVRTPSGVVVSVRGRPGLYGIHPTPPPDSSFGPTRKPPRPEIVYLNQQTAPPKPVAVVTPAPVVSDVPVRYDVPVQQRPARVPANSINIVEQPRRFVQILESPPRVVTQVSRVEQPRRFVQILESPPRVVTQVSRVEPQPVRSPVSPYRVVQQVPRIVTVTQNRPATPTRSLETTLLTNRPQAPRAPPRVQPQVELQRINTLTPQSPPERKTSAPTGSGGYGNDLSDFEDFELPSDRTTGPASKTTRVSSEAISGDPRVAAETRTQIENPYGVNLSSNGSDGPVRVVIGNIDEGPYNFHHRHTHGNGFAFVKLGVPSYQKMEADAVAALEPAVSSQQTTREDLGGAPVKKSRKKSS</sequence>
<feature type="compositionally biased region" description="Basic and acidic residues" evidence="1">
    <location>
        <begin position="558"/>
        <end position="567"/>
    </location>
</feature>
<dbReference type="RefSeq" id="XP_003741162.1">
    <property type="nucleotide sequence ID" value="XM_003741114.1"/>
</dbReference>
<dbReference type="AlphaFoldDB" id="A0AAJ6VWT2"/>
<dbReference type="GeneID" id="100907167"/>
<feature type="region of interest" description="Disordered" evidence="1">
    <location>
        <begin position="451"/>
        <end position="474"/>
    </location>
</feature>
<feature type="compositionally biased region" description="Pro residues" evidence="1">
    <location>
        <begin position="460"/>
        <end position="473"/>
    </location>
</feature>
<feature type="region of interest" description="Disordered" evidence="1">
    <location>
        <begin position="204"/>
        <end position="250"/>
    </location>
</feature>
<reference evidence="3" key="1">
    <citation type="submission" date="2025-08" db="UniProtKB">
        <authorList>
            <consortium name="RefSeq"/>
        </authorList>
    </citation>
    <scope>IDENTIFICATION</scope>
</reference>
<proteinExistence type="predicted"/>
<keyword evidence="2" id="KW-1185">Reference proteome</keyword>
<gene>
    <name evidence="3" type="primary">LOC100907167</name>
</gene>
<evidence type="ECO:0000313" key="2">
    <source>
        <dbReference type="Proteomes" id="UP000694867"/>
    </source>
</evidence>
<protein>
    <submittedName>
        <fullName evidence="3">Proline-rich extensin-like protein EPR1</fullName>
    </submittedName>
</protein>
<feature type="region of interest" description="Disordered" evidence="1">
    <location>
        <begin position="18"/>
        <end position="57"/>
    </location>
</feature>
<organism evidence="2 3">
    <name type="scientific">Galendromus occidentalis</name>
    <name type="common">western predatory mite</name>
    <dbReference type="NCBI Taxonomy" id="34638"/>
    <lineage>
        <taxon>Eukaryota</taxon>
        <taxon>Metazoa</taxon>
        <taxon>Ecdysozoa</taxon>
        <taxon>Arthropoda</taxon>
        <taxon>Chelicerata</taxon>
        <taxon>Arachnida</taxon>
        <taxon>Acari</taxon>
        <taxon>Parasitiformes</taxon>
        <taxon>Mesostigmata</taxon>
        <taxon>Gamasina</taxon>
        <taxon>Phytoseioidea</taxon>
        <taxon>Phytoseiidae</taxon>
        <taxon>Typhlodrominae</taxon>
        <taxon>Galendromus</taxon>
    </lineage>
</organism>